<dbReference type="Gene3D" id="3.30.420.40">
    <property type="match status" value="2"/>
</dbReference>
<dbReference type="InterPro" id="IPR000600">
    <property type="entry name" value="ROK"/>
</dbReference>
<dbReference type="InterPro" id="IPR043129">
    <property type="entry name" value="ATPase_NBD"/>
</dbReference>
<accession>A0A094QSU5</accession>
<dbReference type="PANTHER" id="PTHR18964">
    <property type="entry name" value="ROK (REPRESSOR, ORF, KINASE) FAMILY"/>
    <property type="match status" value="1"/>
</dbReference>
<dbReference type="PANTHER" id="PTHR18964:SF169">
    <property type="entry name" value="N-ACETYLMANNOSAMINE KINASE"/>
    <property type="match status" value="1"/>
</dbReference>
<reference evidence="1" key="1">
    <citation type="submission" date="2014-06" db="EMBL/GenBank/DDBJ databases">
        <title>Key roles for freshwater Actinobacteria revealed by deep metagenomic sequencing.</title>
        <authorList>
            <person name="Ghai R."/>
            <person name="Mizuno C.M."/>
            <person name="Picazo A."/>
            <person name="Camacho A."/>
            <person name="Rodriguez-Valera F."/>
        </authorList>
    </citation>
    <scope>NUCLEOTIDE SEQUENCE</scope>
</reference>
<organism evidence="1">
    <name type="scientific">freshwater metagenome</name>
    <dbReference type="NCBI Taxonomy" id="449393"/>
    <lineage>
        <taxon>unclassified sequences</taxon>
        <taxon>metagenomes</taxon>
        <taxon>ecological metagenomes</taxon>
    </lineage>
</organism>
<dbReference type="AlphaFoldDB" id="A0A094QSU5"/>
<evidence type="ECO:0008006" key="2">
    <source>
        <dbReference type="Google" id="ProtNLM"/>
    </source>
</evidence>
<dbReference type="Pfam" id="PF00480">
    <property type="entry name" value="ROK"/>
    <property type="match status" value="1"/>
</dbReference>
<evidence type="ECO:0000313" key="1">
    <source>
        <dbReference type="EMBL" id="KGA17856.1"/>
    </source>
</evidence>
<gene>
    <name evidence="1" type="ORF">GM51_9545</name>
</gene>
<proteinExistence type="predicted"/>
<sequence>MTKYLGLDLGGTNIKVAVIEKIDNKWQIIKKDDQLTEAEGGPAHVVSRLAKLAKDNFVEFPDLAGVGVAVPGVFNNADGTIVLFPNLPGPWKGFQALAPVAAATKLPTALINDARAFTLAEAIMGAANGKKTVACYVIGTGVGGGVVIDGKIHMGSTGGAGEIAHQIVKPDGPLCGCGGRGCAETLTNSAAIAKFAGTTTSEEAYKKAVAGDAKALAAFKEVGYWISIALTNIMVVLAPDTIIIGGGVAQSGDILLNEIRQQMALQAKIYPSSAVNIVPATLGFYAGAIGAALNGAITAGAQLSLMSTT</sequence>
<comment type="caution">
    <text evidence="1">The sequence shown here is derived from an EMBL/GenBank/DDBJ whole genome shotgun (WGS) entry which is preliminary data.</text>
</comment>
<protein>
    <recommendedName>
        <fullName evidence="2">Glucokinase</fullName>
    </recommendedName>
</protein>
<dbReference type="SUPFAM" id="SSF53067">
    <property type="entry name" value="Actin-like ATPase domain"/>
    <property type="match status" value="1"/>
</dbReference>
<dbReference type="EMBL" id="JNSL01000053">
    <property type="protein sequence ID" value="KGA17856.1"/>
    <property type="molecule type" value="Genomic_DNA"/>
</dbReference>
<name>A0A094QSU5_9ZZZZ</name>